<dbReference type="EMBL" id="PGCI01000674">
    <property type="protein sequence ID" value="PLW22154.1"/>
    <property type="molecule type" value="Genomic_DNA"/>
</dbReference>
<evidence type="ECO:0000256" key="1">
    <source>
        <dbReference type="SAM" id="MobiDB-lite"/>
    </source>
</evidence>
<dbReference type="EMBL" id="PGCJ01000782">
    <property type="protein sequence ID" value="PLW21576.1"/>
    <property type="molecule type" value="Genomic_DNA"/>
</dbReference>
<reference evidence="4 5" key="1">
    <citation type="submission" date="2017-11" db="EMBL/GenBank/DDBJ databases">
        <title>De novo assembly and phasing of dikaryotic genomes from two isolates of Puccinia coronata f. sp. avenae, the causal agent of oat crown rust.</title>
        <authorList>
            <person name="Miller M.E."/>
            <person name="Zhang Y."/>
            <person name="Omidvar V."/>
            <person name="Sperschneider J."/>
            <person name="Schwessinger B."/>
            <person name="Raley C."/>
            <person name="Palmer J.M."/>
            <person name="Garnica D."/>
            <person name="Upadhyaya N."/>
            <person name="Rathjen J."/>
            <person name="Taylor J.M."/>
            <person name="Park R.F."/>
            <person name="Dodds P.N."/>
            <person name="Hirsch C.D."/>
            <person name="Kianian S.F."/>
            <person name="Figueroa M."/>
        </authorList>
    </citation>
    <scope>NUCLEOTIDE SEQUENCE [LARGE SCALE GENOMIC DNA]</scope>
    <source>
        <strain evidence="2">12NC29</strain>
        <strain evidence="3">12SD80</strain>
    </source>
</reference>
<dbReference type="AlphaFoldDB" id="A0A2N5T9H0"/>
<feature type="region of interest" description="Disordered" evidence="1">
    <location>
        <begin position="1"/>
        <end position="36"/>
    </location>
</feature>
<protein>
    <submittedName>
        <fullName evidence="3">Uncharacterized protein</fullName>
    </submittedName>
</protein>
<evidence type="ECO:0000313" key="4">
    <source>
        <dbReference type="Proteomes" id="UP000235388"/>
    </source>
</evidence>
<sequence length="206" mass="22334">MTSTNSSQMCNTQAGSSGSNKENNTSARGRSKSRAKKLLMNWNATFASRSNPGQSVREFRNQAGPSQTLNHTNLNVQAPQQANVSTMNTTRDAGSIPTNIEESLGTIQSHSGQQTTTYRRSTRAGPCALMTRKNRNEQVANTTIVPTRPSTFDPPAHATKVPKPPRSIEERPEKSPLHGCRSTRAGRPKGTPYTRPEATSARNAEG</sequence>
<evidence type="ECO:0000313" key="2">
    <source>
        <dbReference type="EMBL" id="PLW21576.1"/>
    </source>
</evidence>
<gene>
    <name evidence="2" type="ORF">PCANC_04021</name>
    <name evidence="3" type="ORF">PCASD_12245</name>
</gene>
<feature type="compositionally biased region" description="Polar residues" evidence="1">
    <location>
        <begin position="1"/>
        <end position="28"/>
    </location>
</feature>
<accession>A0A2N5T9H0</accession>
<evidence type="ECO:0000313" key="3">
    <source>
        <dbReference type="EMBL" id="PLW22154.1"/>
    </source>
</evidence>
<comment type="caution">
    <text evidence="3">The sequence shown here is derived from an EMBL/GenBank/DDBJ whole genome shotgun (WGS) entry which is preliminary data.</text>
</comment>
<evidence type="ECO:0000313" key="5">
    <source>
        <dbReference type="Proteomes" id="UP000235392"/>
    </source>
</evidence>
<feature type="region of interest" description="Disordered" evidence="1">
    <location>
        <begin position="145"/>
        <end position="206"/>
    </location>
</feature>
<feature type="compositionally biased region" description="Basic and acidic residues" evidence="1">
    <location>
        <begin position="166"/>
        <end position="176"/>
    </location>
</feature>
<keyword evidence="4" id="KW-1185">Reference proteome</keyword>
<name>A0A2N5T9H0_9BASI</name>
<proteinExistence type="predicted"/>
<organism evidence="3 5">
    <name type="scientific">Puccinia coronata f. sp. avenae</name>
    <dbReference type="NCBI Taxonomy" id="200324"/>
    <lineage>
        <taxon>Eukaryota</taxon>
        <taxon>Fungi</taxon>
        <taxon>Dikarya</taxon>
        <taxon>Basidiomycota</taxon>
        <taxon>Pucciniomycotina</taxon>
        <taxon>Pucciniomycetes</taxon>
        <taxon>Pucciniales</taxon>
        <taxon>Pucciniaceae</taxon>
        <taxon>Puccinia</taxon>
    </lineage>
</organism>
<dbReference type="Proteomes" id="UP000235392">
    <property type="component" value="Unassembled WGS sequence"/>
</dbReference>
<dbReference type="Proteomes" id="UP000235388">
    <property type="component" value="Unassembled WGS sequence"/>
</dbReference>